<dbReference type="InterPro" id="IPR009920">
    <property type="entry name" value="HEPPP_synth_su1"/>
</dbReference>
<sequence length="289" mass="33153">MTRYRIPEKTRLYARHDMIDKHTELPPLAEPRARMLYAFLSQQRSVKEQSELYTLVVTLVQLGMDTHDLIDTETTKRSEADMRSRQLKVLAGDFFSARFYQLLANAGQIEMITKISNAVCEVNRLKVNLYMRMRSLRMTTEEYFKQAVQLRSQLFEHFSGMLEGATARVWPELLEGVSRCEVALEELERSESMDKFEKSWAYWHVLQVGTEEDRHRLASQTLEIGDLPALLQKYDIRALLSAKLRQSAEALKSAAAKLDSEELTLDLSAIADGMVNKLSGAMPALNETR</sequence>
<dbReference type="Pfam" id="PF07307">
    <property type="entry name" value="HEPPP_synt_1"/>
    <property type="match status" value="1"/>
</dbReference>
<dbReference type="Proteomes" id="UP000261905">
    <property type="component" value="Unassembled WGS sequence"/>
</dbReference>
<evidence type="ECO:0000313" key="1">
    <source>
        <dbReference type="EMBL" id="REK77256.1"/>
    </source>
</evidence>
<reference evidence="1 2" key="1">
    <citation type="submission" date="2018-08" db="EMBL/GenBank/DDBJ databases">
        <title>Paenibacillus sp. M4BSY-1, whole genome shotgun sequence.</title>
        <authorList>
            <person name="Tuo L."/>
        </authorList>
    </citation>
    <scope>NUCLEOTIDE SEQUENCE [LARGE SCALE GENOMIC DNA]</scope>
    <source>
        <strain evidence="1 2">M4BSY-1</strain>
    </source>
</reference>
<comment type="caution">
    <text evidence="1">The sequence shown here is derived from an EMBL/GenBank/DDBJ whole genome shotgun (WGS) entry which is preliminary data.</text>
</comment>
<dbReference type="OrthoDB" id="2417886at2"/>
<name>A0A371PM31_9BACL</name>
<organism evidence="1 2">
    <name type="scientific">Paenibacillus paeoniae</name>
    <dbReference type="NCBI Taxonomy" id="2292705"/>
    <lineage>
        <taxon>Bacteria</taxon>
        <taxon>Bacillati</taxon>
        <taxon>Bacillota</taxon>
        <taxon>Bacilli</taxon>
        <taxon>Bacillales</taxon>
        <taxon>Paenibacillaceae</taxon>
        <taxon>Paenibacillus</taxon>
    </lineage>
</organism>
<protein>
    <submittedName>
        <fullName evidence="1">Heptaprenyl diphosphate synthase</fullName>
    </submittedName>
</protein>
<dbReference type="AlphaFoldDB" id="A0A371PM31"/>
<dbReference type="GO" id="GO:0009234">
    <property type="term" value="P:menaquinone biosynthetic process"/>
    <property type="evidence" value="ECO:0007669"/>
    <property type="project" value="InterPro"/>
</dbReference>
<dbReference type="RefSeq" id="WP_116044756.1">
    <property type="nucleotide sequence ID" value="NZ_QUBQ01000001.1"/>
</dbReference>
<dbReference type="Gene3D" id="1.20.120.1450">
    <property type="match status" value="1"/>
</dbReference>
<gene>
    <name evidence="1" type="ORF">DX130_09715</name>
</gene>
<accession>A0A371PM31</accession>
<dbReference type="EMBL" id="QUBQ01000001">
    <property type="protein sequence ID" value="REK77256.1"/>
    <property type="molecule type" value="Genomic_DNA"/>
</dbReference>
<keyword evidence="2" id="KW-1185">Reference proteome</keyword>
<evidence type="ECO:0000313" key="2">
    <source>
        <dbReference type="Proteomes" id="UP000261905"/>
    </source>
</evidence>
<proteinExistence type="predicted"/>